<evidence type="ECO:0000313" key="2">
    <source>
        <dbReference type="EMBL" id="MBB2995919.1"/>
    </source>
</evidence>
<dbReference type="PANTHER" id="PTHR41282:SF1">
    <property type="entry name" value="CONSERVED TRANSMEMBRANE PROTEIN-RELATED"/>
    <property type="match status" value="1"/>
</dbReference>
<feature type="transmembrane region" description="Helical" evidence="1">
    <location>
        <begin position="134"/>
        <end position="154"/>
    </location>
</feature>
<feature type="transmembrane region" description="Helical" evidence="1">
    <location>
        <begin position="174"/>
        <end position="196"/>
    </location>
</feature>
<dbReference type="PANTHER" id="PTHR41282">
    <property type="entry name" value="CONSERVED TRANSMEMBRANE PROTEIN-RELATED"/>
    <property type="match status" value="1"/>
</dbReference>
<sequence length="268" mass="28445">MALGGNPVFNSKSYREQTGPNAATATFHAQPNLSAQELQDLYTKPSAGPQQTGRMTYASVINKTMATFAVLLIGAVIGWQAPGLMIVGAIVGLVLGLVNSFKKQPSPILILLYAGFEGLFVGGLSGYLEAQYPGIAGQAVLATLSVFAVVLVLYRSGKYRATPKMTKMFMAAMIGYVLFSLLNFVLMITGVAGGQFGMRSGLLGIGIGILAVLLATYALVLDFTSISEGVRNGAPEKFSWTAAFGLTVTMVWLYIEILRILAILRGDD</sequence>
<keyword evidence="1" id="KW-1133">Transmembrane helix</keyword>
<keyword evidence="1" id="KW-0812">Transmembrane</keyword>
<comment type="caution">
    <text evidence="2">The sequence shown here is derived from an EMBL/GenBank/DDBJ whole genome shotgun (WGS) entry which is preliminary data.</text>
</comment>
<keyword evidence="1" id="KW-0472">Membrane</keyword>
<dbReference type="InterPro" id="IPR010539">
    <property type="entry name" value="BaxI_1-like"/>
</dbReference>
<evidence type="ECO:0000256" key="1">
    <source>
        <dbReference type="SAM" id="Phobius"/>
    </source>
</evidence>
<feature type="transmembrane region" description="Helical" evidence="1">
    <location>
        <begin position="60"/>
        <end position="77"/>
    </location>
</feature>
<dbReference type="AlphaFoldDB" id="A0A839QIB3"/>
<dbReference type="RefSeq" id="WP_183511114.1">
    <property type="nucleotide sequence ID" value="NZ_BAABGK010000042.1"/>
</dbReference>
<evidence type="ECO:0000313" key="3">
    <source>
        <dbReference type="Proteomes" id="UP000523000"/>
    </source>
</evidence>
<keyword evidence="3" id="KW-1185">Reference proteome</keyword>
<feature type="transmembrane region" description="Helical" evidence="1">
    <location>
        <begin position="242"/>
        <end position="264"/>
    </location>
</feature>
<dbReference type="EMBL" id="JACHVS010000001">
    <property type="protein sequence ID" value="MBB2995919.1"/>
    <property type="molecule type" value="Genomic_DNA"/>
</dbReference>
<reference evidence="2 3" key="1">
    <citation type="submission" date="2020-08" db="EMBL/GenBank/DDBJ databases">
        <title>Sequencing the genomes of 1000 actinobacteria strains.</title>
        <authorList>
            <person name="Klenk H.-P."/>
        </authorList>
    </citation>
    <scope>NUCLEOTIDE SEQUENCE [LARGE SCALE GENOMIC DNA]</scope>
    <source>
        <strain evidence="2 3">DSM 22826</strain>
    </source>
</reference>
<gene>
    <name evidence="2" type="ORF">E9229_002110</name>
</gene>
<protein>
    <submittedName>
        <fullName evidence="2">Putative YccA/Bax inhibitor family protein</fullName>
    </submittedName>
</protein>
<dbReference type="Pfam" id="PF12811">
    <property type="entry name" value="BaxI_1"/>
    <property type="match status" value="1"/>
</dbReference>
<feature type="transmembrane region" description="Helical" evidence="1">
    <location>
        <begin position="83"/>
        <end position="101"/>
    </location>
</feature>
<feature type="transmembrane region" description="Helical" evidence="1">
    <location>
        <begin position="202"/>
        <end position="221"/>
    </location>
</feature>
<proteinExistence type="predicted"/>
<dbReference type="PIRSF" id="PIRSF009160">
    <property type="entry name" value="UCP009160"/>
    <property type="match status" value="1"/>
</dbReference>
<dbReference type="Proteomes" id="UP000523000">
    <property type="component" value="Unassembled WGS sequence"/>
</dbReference>
<organism evidence="2 3">
    <name type="scientific">Paeniglutamicibacter cryotolerans</name>
    <dbReference type="NCBI Taxonomy" id="670079"/>
    <lineage>
        <taxon>Bacteria</taxon>
        <taxon>Bacillati</taxon>
        <taxon>Actinomycetota</taxon>
        <taxon>Actinomycetes</taxon>
        <taxon>Micrococcales</taxon>
        <taxon>Micrococcaceae</taxon>
        <taxon>Paeniglutamicibacter</taxon>
    </lineage>
</organism>
<accession>A0A839QIB3</accession>
<name>A0A839QIB3_9MICC</name>
<feature type="transmembrane region" description="Helical" evidence="1">
    <location>
        <begin position="108"/>
        <end position="128"/>
    </location>
</feature>